<dbReference type="InterPro" id="IPR006139">
    <property type="entry name" value="D-isomer_2_OHA_DH_cat_dom"/>
</dbReference>
<feature type="domain" description="D-isomer specific 2-hydroxyacid dehydrogenase NAD-binding" evidence="6">
    <location>
        <begin position="110"/>
        <end position="285"/>
    </location>
</feature>
<evidence type="ECO:0000256" key="3">
    <source>
        <dbReference type="ARBA" id="ARBA00023027"/>
    </source>
</evidence>
<dbReference type="InterPro" id="IPR029753">
    <property type="entry name" value="D-isomer_DH_CS"/>
</dbReference>
<dbReference type="GO" id="GO:0016491">
    <property type="term" value="F:oxidoreductase activity"/>
    <property type="evidence" value="ECO:0007669"/>
    <property type="project" value="UniProtKB-KW"/>
</dbReference>
<keyword evidence="2 4" id="KW-0560">Oxidoreductase</keyword>
<evidence type="ECO:0000256" key="4">
    <source>
        <dbReference type="RuleBase" id="RU003719"/>
    </source>
</evidence>
<accession>A0ABD5V0D4</accession>
<feature type="domain" description="D-isomer specific 2-hydroxyacid dehydrogenase catalytic" evidence="5">
    <location>
        <begin position="19"/>
        <end position="316"/>
    </location>
</feature>
<comment type="caution">
    <text evidence="7">The sequence shown here is derived from an EMBL/GenBank/DDBJ whole genome shotgun (WGS) entry which is preliminary data.</text>
</comment>
<dbReference type="Pfam" id="PF02826">
    <property type="entry name" value="2-Hacid_dh_C"/>
    <property type="match status" value="1"/>
</dbReference>
<dbReference type="CDD" id="cd05299">
    <property type="entry name" value="CtBP_dh"/>
    <property type="match status" value="1"/>
</dbReference>
<dbReference type="SUPFAM" id="SSF52283">
    <property type="entry name" value="Formate/glycerate dehydrogenase catalytic domain-like"/>
    <property type="match status" value="1"/>
</dbReference>
<keyword evidence="3" id="KW-0520">NAD</keyword>
<dbReference type="Gene3D" id="3.40.50.720">
    <property type="entry name" value="NAD(P)-binding Rossmann-like Domain"/>
    <property type="match status" value="2"/>
</dbReference>
<dbReference type="InterPro" id="IPR043322">
    <property type="entry name" value="CtBP"/>
</dbReference>
<keyword evidence="8" id="KW-1185">Reference proteome</keyword>
<sequence>MSSTVLVTDADFPDLGIEHELAREAGVELESADAESSEEVIEAAREVGADALLVQYAPITREVFEALDLAAVGRYGIGVDSVDLDAASDHGVPVVNVPDYCQDEVAEHALALTLSSVRETARFDGRVKNGEWDWTAGKPINRLQGATVGFVGFGSIPERLAEKASGFGFEYLAYDPYRSEEELAGAGVEKVGLEGLLARARIVSVHAPLTEETRELLDAGAFETMREDAVLVNTARGGLVDVGALAAAIEDDEIAGAGLDVLPEEPPEESPLFDLEEVVLTPHVAWYSEESIADLRETVTRDVLSVLAGGEPTNPVQS</sequence>
<dbReference type="EMBL" id="JBHSXQ010000002">
    <property type="protein sequence ID" value="MFC6904948.1"/>
    <property type="molecule type" value="Genomic_DNA"/>
</dbReference>
<dbReference type="PANTHER" id="PTHR43761">
    <property type="entry name" value="D-ISOMER SPECIFIC 2-HYDROXYACID DEHYDROGENASE FAMILY PROTEIN (AFU_ORTHOLOGUE AFUA_1G13630)"/>
    <property type="match status" value="1"/>
</dbReference>
<dbReference type="RefSeq" id="WP_340603463.1">
    <property type="nucleotide sequence ID" value="NZ_JBBMXV010000002.1"/>
</dbReference>
<comment type="similarity">
    <text evidence="1 4">Belongs to the D-isomer specific 2-hydroxyacid dehydrogenase family.</text>
</comment>
<name>A0ABD5V0D4_9EURY</name>
<dbReference type="InterPro" id="IPR036291">
    <property type="entry name" value="NAD(P)-bd_dom_sf"/>
</dbReference>
<proteinExistence type="inferred from homology"/>
<dbReference type="SUPFAM" id="SSF51735">
    <property type="entry name" value="NAD(P)-binding Rossmann-fold domains"/>
    <property type="match status" value="1"/>
</dbReference>
<dbReference type="InterPro" id="IPR006140">
    <property type="entry name" value="D-isomer_DH_NAD-bd"/>
</dbReference>
<evidence type="ECO:0000259" key="6">
    <source>
        <dbReference type="Pfam" id="PF02826"/>
    </source>
</evidence>
<evidence type="ECO:0000313" key="8">
    <source>
        <dbReference type="Proteomes" id="UP001596312"/>
    </source>
</evidence>
<evidence type="ECO:0000259" key="5">
    <source>
        <dbReference type="Pfam" id="PF00389"/>
    </source>
</evidence>
<protein>
    <submittedName>
        <fullName evidence="7">C-terminal binding protein</fullName>
    </submittedName>
</protein>
<dbReference type="PANTHER" id="PTHR43761:SF1">
    <property type="entry name" value="D-ISOMER SPECIFIC 2-HYDROXYACID DEHYDROGENASE CATALYTIC DOMAIN-CONTAINING PROTEIN-RELATED"/>
    <property type="match status" value="1"/>
</dbReference>
<evidence type="ECO:0000256" key="2">
    <source>
        <dbReference type="ARBA" id="ARBA00023002"/>
    </source>
</evidence>
<evidence type="ECO:0000313" key="7">
    <source>
        <dbReference type="EMBL" id="MFC6904948.1"/>
    </source>
</evidence>
<reference evidence="7 8" key="1">
    <citation type="journal article" date="2019" name="Int. J. Syst. Evol. Microbiol.">
        <title>The Global Catalogue of Microorganisms (GCM) 10K type strain sequencing project: providing services to taxonomists for standard genome sequencing and annotation.</title>
        <authorList>
            <consortium name="The Broad Institute Genomics Platform"/>
            <consortium name="The Broad Institute Genome Sequencing Center for Infectious Disease"/>
            <person name="Wu L."/>
            <person name="Ma J."/>
        </authorList>
    </citation>
    <scope>NUCLEOTIDE SEQUENCE [LARGE SCALE GENOMIC DNA]</scope>
    <source>
        <strain evidence="7 8">CGMCC 1.3240</strain>
    </source>
</reference>
<dbReference type="InterPro" id="IPR050418">
    <property type="entry name" value="D-iso_2-hydroxyacid_DH_PdxB"/>
</dbReference>
<organism evidence="7 8">
    <name type="scientific">Halalkalicoccus tibetensis</name>
    <dbReference type="NCBI Taxonomy" id="175632"/>
    <lineage>
        <taxon>Archaea</taxon>
        <taxon>Methanobacteriati</taxon>
        <taxon>Methanobacteriota</taxon>
        <taxon>Stenosarchaea group</taxon>
        <taxon>Halobacteria</taxon>
        <taxon>Halobacteriales</taxon>
        <taxon>Halococcaceae</taxon>
        <taxon>Halalkalicoccus</taxon>
    </lineage>
</organism>
<dbReference type="PROSITE" id="PS00670">
    <property type="entry name" value="D_2_HYDROXYACID_DH_2"/>
    <property type="match status" value="1"/>
</dbReference>
<gene>
    <name evidence="7" type="ORF">ACFQGH_07000</name>
</gene>
<dbReference type="Pfam" id="PF00389">
    <property type="entry name" value="2-Hacid_dh"/>
    <property type="match status" value="1"/>
</dbReference>
<dbReference type="PROSITE" id="PS00671">
    <property type="entry name" value="D_2_HYDROXYACID_DH_3"/>
    <property type="match status" value="1"/>
</dbReference>
<dbReference type="AlphaFoldDB" id="A0ABD5V0D4"/>
<dbReference type="Proteomes" id="UP001596312">
    <property type="component" value="Unassembled WGS sequence"/>
</dbReference>
<evidence type="ECO:0000256" key="1">
    <source>
        <dbReference type="ARBA" id="ARBA00005854"/>
    </source>
</evidence>